<dbReference type="InterPro" id="IPR008523">
    <property type="entry name" value="DUF805"/>
</dbReference>
<organism evidence="2 3">
    <name type="scientific">Gottfriedia luciferensis</name>
    <dbReference type="NCBI Taxonomy" id="178774"/>
    <lineage>
        <taxon>Bacteria</taxon>
        <taxon>Bacillati</taxon>
        <taxon>Bacillota</taxon>
        <taxon>Bacilli</taxon>
        <taxon>Bacillales</taxon>
        <taxon>Bacillaceae</taxon>
        <taxon>Gottfriedia</taxon>
    </lineage>
</organism>
<feature type="transmembrane region" description="Helical" evidence="1">
    <location>
        <begin position="78"/>
        <end position="97"/>
    </location>
</feature>
<dbReference type="RefSeq" id="WP_069032759.1">
    <property type="nucleotide sequence ID" value="NZ_MDKC01000003.1"/>
</dbReference>
<dbReference type="PANTHER" id="PTHR34980:SF2">
    <property type="entry name" value="INNER MEMBRANE PROTEIN YHAH-RELATED"/>
    <property type="match status" value="1"/>
</dbReference>
<accession>A0ABX2ZXN3</accession>
<name>A0ABX2ZXN3_9BACI</name>
<evidence type="ECO:0000313" key="2">
    <source>
        <dbReference type="EMBL" id="ODG93144.1"/>
    </source>
</evidence>
<reference evidence="2 3" key="1">
    <citation type="submission" date="2016-07" db="EMBL/GenBank/DDBJ databases">
        <authorList>
            <person name="Townsley L."/>
            <person name="Shank E.A."/>
        </authorList>
    </citation>
    <scope>NUCLEOTIDE SEQUENCE [LARGE SCALE GENOMIC DNA]</scope>
    <source>
        <strain evidence="2 3">CH01</strain>
    </source>
</reference>
<dbReference type="Proteomes" id="UP000094580">
    <property type="component" value="Unassembled WGS sequence"/>
</dbReference>
<evidence type="ECO:0008006" key="4">
    <source>
        <dbReference type="Google" id="ProtNLM"/>
    </source>
</evidence>
<keyword evidence="1" id="KW-1133">Transmembrane helix</keyword>
<evidence type="ECO:0000313" key="3">
    <source>
        <dbReference type="Proteomes" id="UP000094580"/>
    </source>
</evidence>
<proteinExistence type="predicted"/>
<feature type="transmembrane region" description="Helical" evidence="1">
    <location>
        <begin position="49"/>
        <end position="66"/>
    </location>
</feature>
<comment type="caution">
    <text evidence="2">The sequence shown here is derived from an EMBL/GenBank/DDBJ whole genome shotgun (WGS) entry which is preliminary data.</text>
</comment>
<keyword evidence="1" id="KW-0812">Transmembrane</keyword>
<keyword evidence="1" id="KW-0472">Membrane</keyword>
<gene>
    <name evidence="2" type="ORF">BED47_16695</name>
</gene>
<dbReference type="PANTHER" id="PTHR34980">
    <property type="entry name" value="INNER MEMBRANE PROTEIN-RELATED-RELATED"/>
    <property type="match status" value="1"/>
</dbReference>
<sequence length="114" mass="13047">MEWYLKVLKNYVVFSGRARRTEYWMFFLFNAIITIILSILQSIADIDNILTGIYGLLTILPSLAVGARRLHDSGRSGWWLLIGIIPFIGTIILIVFFCLDSEEGDNRFGANPKY</sequence>
<protein>
    <recommendedName>
        <fullName evidence="4">DUF805 domain-containing protein</fullName>
    </recommendedName>
</protein>
<keyword evidence="3" id="KW-1185">Reference proteome</keyword>
<feature type="transmembrane region" description="Helical" evidence="1">
    <location>
        <begin position="23"/>
        <end position="43"/>
    </location>
</feature>
<evidence type="ECO:0000256" key="1">
    <source>
        <dbReference type="SAM" id="Phobius"/>
    </source>
</evidence>
<dbReference type="EMBL" id="MDKC01000003">
    <property type="protein sequence ID" value="ODG93144.1"/>
    <property type="molecule type" value="Genomic_DNA"/>
</dbReference>
<dbReference type="Pfam" id="PF05656">
    <property type="entry name" value="DUF805"/>
    <property type="match status" value="1"/>
</dbReference>